<evidence type="ECO:0000313" key="1">
    <source>
        <dbReference type="EMBL" id="KFG25827.1"/>
    </source>
</evidence>
<gene>
    <name evidence="1" type="ORF">NESG_01813</name>
</gene>
<organism evidence="1 2">
    <name type="scientific">Nematocida ausubeli (strain ATCC PRA-371 / ERTm2)</name>
    <name type="common">Nematode killer fungus</name>
    <dbReference type="NCBI Taxonomy" id="1913371"/>
    <lineage>
        <taxon>Eukaryota</taxon>
        <taxon>Fungi</taxon>
        <taxon>Fungi incertae sedis</taxon>
        <taxon>Microsporidia</taxon>
        <taxon>Nematocida</taxon>
    </lineage>
</organism>
<name>A0A086J109_NEMA1</name>
<sequence length="108" mass="12991">MERIYRTANSKHTNERIKEIVPELRKYAAQRVGGSETIRCLRDSLKEVGLKEKKRNTPYRHQKVERVREKTSEINMRESLREQGIHIKKKRETKQEKINAMKKKRKFG</sequence>
<keyword evidence="2" id="KW-1185">Reference proteome</keyword>
<reference evidence="1 2" key="1">
    <citation type="journal article" date="2014" name="Genome Announc.">
        <title>Genome Sequence of the Microsporidian Species Nematocida sp1 Strain ERTm6 (ATCC PRA-372).</title>
        <authorList>
            <person name="Bakowski M.A."/>
            <person name="Priest M."/>
            <person name="Young S."/>
            <person name="Cuomo C.A."/>
            <person name="Troemel E.R."/>
        </authorList>
    </citation>
    <scope>NUCLEOTIDE SEQUENCE [LARGE SCALE GENOMIC DNA]</scope>
    <source>
        <strain evidence="1 2">ERTm6</strain>
    </source>
</reference>
<dbReference type="EMBL" id="AKIJ01000004">
    <property type="protein sequence ID" value="KFG25827.1"/>
    <property type="molecule type" value="Genomic_DNA"/>
</dbReference>
<accession>A0A086J109</accession>
<protein>
    <submittedName>
        <fullName evidence="1">Uncharacterized protein</fullName>
    </submittedName>
</protein>
<dbReference type="GeneID" id="77676786"/>
<proteinExistence type="predicted"/>
<dbReference type="AlphaFoldDB" id="A0A086J109"/>
<evidence type="ECO:0000313" key="2">
    <source>
        <dbReference type="Proteomes" id="UP000054524"/>
    </source>
</evidence>
<dbReference type="Proteomes" id="UP000054524">
    <property type="component" value="Unassembled WGS sequence"/>
</dbReference>
<comment type="caution">
    <text evidence="1">The sequence shown here is derived from an EMBL/GenBank/DDBJ whole genome shotgun (WGS) entry which is preliminary data.</text>
</comment>
<dbReference type="RefSeq" id="XP_052904382.1">
    <property type="nucleotide sequence ID" value="XM_053049432.1"/>
</dbReference>
<dbReference type="HOGENOM" id="CLU_2197639_0_0_1"/>